<dbReference type="PATRIC" id="fig|1423.173.peg.2052"/>
<reference evidence="1 2" key="1">
    <citation type="submission" date="2014-12" db="EMBL/GenBank/DDBJ databases">
        <title>Comparative genome analysis of Bacillus coagulans HM-08, Clostridium butyricum HM-68, Bacillus subtilis HM-66 and Bacillus licheniformis BL-09.</title>
        <authorList>
            <person name="Zhang H."/>
        </authorList>
    </citation>
    <scope>NUCLEOTIDE SEQUENCE [LARGE SCALE GENOMIC DNA]</scope>
    <source>
        <strain evidence="1 2">HM-66</strain>
    </source>
</reference>
<protein>
    <submittedName>
        <fullName evidence="1">Uncharacterized protein</fullName>
    </submittedName>
</protein>
<sequence length="37" mass="4270">MHTANQPFIHFNVNLYKTDQKPAALYDAGSVTYFHND</sequence>
<evidence type="ECO:0000313" key="2">
    <source>
        <dbReference type="Proteomes" id="UP000032247"/>
    </source>
</evidence>
<accession>A0A0D1KZ12</accession>
<evidence type="ECO:0000313" key="1">
    <source>
        <dbReference type="EMBL" id="KIU11402.1"/>
    </source>
</evidence>
<organism evidence="1 2">
    <name type="scientific">Bacillus subtilis</name>
    <dbReference type="NCBI Taxonomy" id="1423"/>
    <lineage>
        <taxon>Bacteria</taxon>
        <taxon>Bacillati</taxon>
        <taxon>Bacillota</taxon>
        <taxon>Bacilli</taxon>
        <taxon>Bacillales</taxon>
        <taxon>Bacillaceae</taxon>
        <taxon>Bacillus</taxon>
    </lineage>
</organism>
<comment type="caution">
    <text evidence="1">The sequence shown here is derived from an EMBL/GenBank/DDBJ whole genome shotgun (WGS) entry which is preliminary data.</text>
</comment>
<name>A0A0D1KZ12_BACIU</name>
<dbReference type="AlphaFoldDB" id="A0A0D1KZ12"/>
<dbReference type="EMBL" id="JXBC01000003">
    <property type="protein sequence ID" value="KIU11402.1"/>
    <property type="molecule type" value="Genomic_DNA"/>
</dbReference>
<dbReference type="Proteomes" id="UP000032247">
    <property type="component" value="Unassembled WGS sequence"/>
</dbReference>
<proteinExistence type="predicted"/>
<gene>
    <name evidence="1" type="ORF">SC09_Contig24orf00374</name>
</gene>